<dbReference type="AlphaFoldDB" id="A0A212JMF4"/>
<evidence type="ECO:0000313" key="2">
    <source>
        <dbReference type="EMBL" id="SBW00582.1"/>
    </source>
</evidence>
<feature type="domain" description="PPC" evidence="1">
    <location>
        <begin position="9"/>
        <end position="150"/>
    </location>
</feature>
<reference evidence="2" key="1">
    <citation type="submission" date="2016-04" db="EMBL/GenBank/DDBJ databases">
        <authorList>
            <person name="Evans L.H."/>
            <person name="Alamgir A."/>
            <person name="Owens N."/>
            <person name="Weber N.D."/>
            <person name="Virtaneva K."/>
            <person name="Barbian K."/>
            <person name="Babar A."/>
            <person name="Rosenke K."/>
        </authorList>
    </citation>
    <scope>NUCLEOTIDE SEQUENCE</scope>
    <source>
        <strain evidence="2">86</strain>
    </source>
</reference>
<dbReference type="PANTHER" id="PTHR34988">
    <property type="entry name" value="PROTEIN, PUTATIVE-RELATED"/>
    <property type="match status" value="1"/>
</dbReference>
<organism evidence="2">
    <name type="scientific">uncultured delta proteobacterium</name>
    <dbReference type="NCBI Taxonomy" id="34034"/>
    <lineage>
        <taxon>Bacteria</taxon>
        <taxon>Deltaproteobacteria</taxon>
        <taxon>environmental samples</taxon>
    </lineage>
</organism>
<dbReference type="EMBL" id="FLUQ01000001">
    <property type="protein sequence ID" value="SBW00582.1"/>
    <property type="molecule type" value="Genomic_DNA"/>
</dbReference>
<dbReference type="InterPro" id="IPR005175">
    <property type="entry name" value="PPC_dom"/>
</dbReference>
<sequence>MDIRVSYAKASNGTVLGRVHPGSDVIKGIEKICAECGIKNGWVDCIGSLRETKYFILTKQPQTKAGAGYGAPIAVAGPVELIAAQGLLVNGSVHLHGIMCDDQGRTFGGHIIAEGSPVLVTCEVSIADSPGLSCARGDDGEVDGMQFFPKGL</sequence>
<dbReference type="Gene3D" id="3.30.1330.80">
    <property type="entry name" value="Hypothetical protein, similar to alpha- acetolactate decarboxylase, domain 2"/>
    <property type="match status" value="1"/>
</dbReference>
<accession>A0A212JMF4</accession>
<dbReference type="PANTHER" id="PTHR34988:SF1">
    <property type="entry name" value="DNA-BINDING PROTEIN"/>
    <property type="match status" value="1"/>
</dbReference>
<gene>
    <name evidence="2" type="ORF">KL86DPRO_11809</name>
</gene>
<evidence type="ECO:0000259" key="1">
    <source>
        <dbReference type="PROSITE" id="PS51742"/>
    </source>
</evidence>
<dbReference type="Pfam" id="PF03479">
    <property type="entry name" value="PCC"/>
    <property type="match status" value="1"/>
</dbReference>
<name>A0A212JMF4_9DELT</name>
<dbReference type="CDD" id="cd11378">
    <property type="entry name" value="DUF296"/>
    <property type="match status" value="1"/>
</dbReference>
<protein>
    <recommendedName>
        <fullName evidence="1">PPC domain-containing protein</fullName>
    </recommendedName>
</protein>
<proteinExistence type="predicted"/>
<dbReference type="SUPFAM" id="SSF117856">
    <property type="entry name" value="AF0104/ALDC/Ptd012-like"/>
    <property type="match status" value="1"/>
</dbReference>
<dbReference type="PROSITE" id="PS51742">
    <property type="entry name" value="PPC"/>
    <property type="match status" value="1"/>
</dbReference>